<keyword evidence="6" id="KW-0819">tRNA processing</keyword>
<dbReference type="InterPro" id="IPR006070">
    <property type="entry name" value="Sua5-like_dom"/>
</dbReference>
<dbReference type="SUPFAM" id="SSF55821">
    <property type="entry name" value="YrdC/RibB"/>
    <property type="match status" value="1"/>
</dbReference>
<dbReference type="GO" id="GO:0006450">
    <property type="term" value="P:regulation of translational fidelity"/>
    <property type="evidence" value="ECO:0007669"/>
    <property type="project" value="TreeGrafter"/>
</dbReference>
<evidence type="ECO:0000313" key="14">
    <source>
        <dbReference type="Proteomes" id="UP000198983"/>
    </source>
</evidence>
<protein>
    <recommendedName>
        <fullName evidence="10">L-threonylcarbamoyladenylate synthase</fullName>
        <ecNumber evidence="3">2.7.7.87</ecNumber>
    </recommendedName>
    <alternativeName>
        <fullName evidence="10">L-threonylcarbamoyladenylate synthase</fullName>
    </alternativeName>
</protein>
<evidence type="ECO:0000256" key="10">
    <source>
        <dbReference type="ARBA" id="ARBA00029774"/>
    </source>
</evidence>
<evidence type="ECO:0000256" key="8">
    <source>
        <dbReference type="ARBA" id="ARBA00022741"/>
    </source>
</evidence>
<comment type="catalytic activity">
    <reaction evidence="11">
        <text>L-threonine + hydrogencarbonate + ATP = L-threonylcarbamoyladenylate + diphosphate + H2O</text>
        <dbReference type="Rhea" id="RHEA:36407"/>
        <dbReference type="ChEBI" id="CHEBI:15377"/>
        <dbReference type="ChEBI" id="CHEBI:17544"/>
        <dbReference type="ChEBI" id="CHEBI:30616"/>
        <dbReference type="ChEBI" id="CHEBI:33019"/>
        <dbReference type="ChEBI" id="CHEBI:57926"/>
        <dbReference type="ChEBI" id="CHEBI:73682"/>
        <dbReference type="EC" id="2.7.7.87"/>
    </reaction>
</comment>
<organism evidence="13 14">
    <name type="scientific">Actinopolymorpha singaporensis</name>
    <dbReference type="NCBI Taxonomy" id="117157"/>
    <lineage>
        <taxon>Bacteria</taxon>
        <taxon>Bacillati</taxon>
        <taxon>Actinomycetota</taxon>
        <taxon>Actinomycetes</taxon>
        <taxon>Propionibacteriales</taxon>
        <taxon>Actinopolymorphaceae</taxon>
        <taxon>Actinopolymorpha</taxon>
    </lineage>
</organism>
<evidence type="ECO:0000256" key="6">
    <source>
        <dbReference type="ARBA" id="ARBA00022694"/>
    </source>
</evidence>
<keyword evidence="8" id="KW-0547">Nucleotide-binding</keyword>
<evidence type="ECO:0000256" key="4">
    <source>
        <dbReference type="ARBA" id="ARBA00022490"/>
    </source>
</evidence>
<dbReference type="GO" id="GO:0000049">
    <property type="term" value="F:tRNA binding"/>
    <property type="evidence" value="ECO:0007669"/>
    <property type="project" value="TreeGrafter"/>
</dbReference>
<dbReference type="PANTHER" id="PTHR17490">
    <property type="entry name" value="SUA5"/>
    <property type="match status" value="1"/>
</dbReference>
<dbReference type="Gene3D" id="3.90.870.10">
    <property type="entry name" value="DHBP synthase"/>
    <property type="match status" value="1"/>
</dbReference>
<keyword evidence="14" id="KW-1185">Reference proteome</keyword>
<dbReference type="EMBL" id="LT629732">
    <property type="protein sequence ID" value="SDT21644.1"/>
    <property type="molecule type" value="Genomic_DNA"/>
</dbReference>
<dbReference type="InterPro" id="IPR050156">
    <property type="entry name" value="TC-AMP_synthase_SUA5"/>
</dbReference>
<dbReference type="Proteomes" id="UP000198983">
    <property type="component" value="Chromosome I"/>
</dbReference>
<keyword evidence="4" id="KW-0963">Cytoplasm</keyword>
<evidence type="ECO:0000313" key="13">
    <source>
        <dbReference type="EMBL" id="SDT21644.1"/>
    </source>
</evidence>
<keyword evidence="7" id="KW-0548">Nucleotidyltransferase</keyword>
<name>A0A1H1YJT6_9ACTN</name>
<comment type="similarity">
    <text evidence="2">Belongs to the SUA5 family.</text>
</comment>
<comment type="subcellular location">
    <subcellularLocation>
        <location evidence="1">Cytoplasm</location>
    </subcellularLocation>
</comment>
<dbReference type="GO" id="GO:0005737">
    <property type="term" value="C:cytoplasm"/>
    <property type="evidence" value="ECO:0007669"/>
    <property type="project" value="UniProtKB-SubCell"/>
</dbReference>
<evidence type="ECO:0000259" key="12">
    <source>
        <dbReference type="PROSITE" id="PS51163"/>
    </source>
</evidence>
<evidence type="ECO:0000256" key="2">
    <source>
        <dbReference type="ARBA" id="ARBA00007663"/>
    </source>
</evidence>
<dbReference type="GO" id="GO:0005524">
    <property type="term" value="F:ATP binding"/>
    <property type="evidence" value="ECO:0007669"/>
    <property type="project" value="UniProtKB-KW"/>
</dbReference>
<evidence type="ECO:0000256" key="7">
    <source>
        <dbReference type="ARBA" id="ARBA00022695"/>
    </source>
</evidence>
<sequence>MSERYSCADRDERTIGLEIAASAIRAGDLVVLPTDTVYGIAADAFVPAAVDALLAAKGRGHSMPPPVLVGSVATLDGIATDIPDAGRALVKEFWPGALTIICRQQPSLVWNIGETGETVAVRMPDEEISLALLEKTGPLAVSSANKSGIPAATTCDDAEEQLGDAVSVYLDGGPTPGSVASTIVDLTSSTPRILRAGVISLARLRAVVPEIEDLG</sequence>
<dbReference type="PANTHER" id="PTHR17490:SF16">
    <property type="entry name" value="THREONYLCARBAMOYL-AMP SYNTHASE"/>
    <property type="match status" value="1"/>
</dbReference>
<evidence type="ECO:0000256" key="5">
    <source>
        <dbReference type="ARBA" id="ARBA00022679"/>
    </source>
</evidence>
<dbReference type="EC" id="2.7.7.87" evidence="3"/>
<dbReference type="STRING" id="117157.SAMN04489717_5531"/>
<proteinExistence type="inferred from homology"/>
<dbReference type="Pfam" id="PF01300">
    <property type="entry name" value="Sua5_yciO_yrdC"/>
    <property type="match status" value="1"/>
</dbReference>
<dbReference type="InterPro" id="IPR017945">
    <property type="entry name" value="DHBP_synth_RibB-like_a/b_dom"/>
</dbReference>
<feature type="domain" description="YrdC-like" evidence="12">
    <location>
        <begin position="14"/>
        <end position="199"/>
    </location>
</feature>
<dbReference type="AlphaFoldDB" id="A0A1H1YJT6"/>
<dbReference type="RefSeq" id="WP_092656476.1">
    <property type="nucleotide sequence ID" value="NZ_LT629732.1"/>
</dbReference>
<evidence type="ECO:0000256" key="3">
    <source>
        <dbReference type="ARBA" id="ARBA00012584"/>
    </source>
</evidence>
<dbReference type="GO" id="GO:0008033">
    <property type="term" value="P:tRNA processing"/>
    <property type="evidence" value="ECO:0007669"/>
    <property type="project" value="UniProtKB-KW"/>
</dbReference>
<keyword evidence="9" id="KW-0067">ATP-binding</keyword>
<keyword evidence="5" id="KW-0808">Transferase</keyword>
<evidence type="ECO:0000256" key="1">
    <source>
        <dbReference type="ARBA" id="ARBA00004496"/>
    </source>
</evidence>
<evidence type="ECO:0000256" key="9">
    <source>
        <dbReference type="ARBA" id="ARBA00022840"/>
    </source>
</evidence>
<dbReference type="PROSITE" id="PS51163">
    <property type="entry name" value="YRDC"/>
    <property type="match status" value="1"/>
</dbReference>
<dbReference type="GO" id="GO:0003725">
    <property type="term" value="F:double-stranded RNA binding"/>
    <property type="evidence" value="ECO:0007669"/>
    <property type="project" value="InterPro"/>
</dbReference>
<dbReference type="NCBIfam" id="TIGR00057">
    <property type="entry name" value="L-threonylcarbamoyladenylate synthase"/>
    <property type="match status" value="1"/>
</dbReference>
<gene>
    <name evidence="13" type="ORF">SAMN04489717_5531</name>
</gene>
<accession>A0A1H1YJT6</accession>
<dbReference type="OrthoDB" id="9814580at2"/>
<reference evidence="13 14" key="1">
    <citation type="submission" date="2016-10" db="EMBL/GenBank/DDBJ databases">
        <authorList>
            <person name="de Groot N.N."/>
        </authorList>
    </citation>
    <scope>NUCLEOTIDE SEQUENCE [LARGE SCALE GENOMIC DNA]</scope>
    <source>
        <strain evidence="13 14">DSM 22024</strain>
    </source>
</reference>
<dbReference type="GO" id="GO:0061710">
    <property type="term" value="F:L-threonylcarbamoyladenylate synthase"/>
    <property type="evidence" value="ECO:0007669"/>
    <property type="project" value="UniProtKB-EC"/>
</dbReference>
<evidence type="ECO:0000256" key="11">
    <source>
        <dbReference type="ARBA" id="ARBA00048366"/>
    </source>
</evidence>